<evidence type="ECO:0000313" key="1">
    <source>
        <dbReference type="EMBL" id="AFZ52441.1"/>
    </source>
</evidence>
<dbReference type="KEGG" id="can:Cyan10605_0293"/>
<gene>
    <name evidence="1" type="ordered locus">Cyan10605_0293</name>
</gene>
<evidence type="ECO:0000313" key="2">
    <source>
        <dbReference type="Proteomes" id="UP000010480"/>
    </source>
</evidence>
<dbReference type="STRING" id="755178.Cyan10605_0293"/>
<name>K9YZR3_CYAAP</name>
<organism evidence="1 2">
    <name type="scientific">Cyanobacterium aponinum (strain PCC 10605)</name>
    <dbReference type="NCBI Taxonomy" id="755178"/>
    <lineage>
        <taxon>Bacteria</taxon>
        <taxon>Bacillati</taxon>
        <taxon>Cyanobacteriota</taxon>
        <taxon>Cyanophyceae</taxon>
        <taxon>Oscillatoriophycideae</taxon>
        <taxon>Chroococcales</taxon>
        <taxon>Geminocystaceae</taxon>
        <taxon>Cyanobacterium</taxon>
    </lineage>
</organism>
<dbReference type="Proteomes" id="UP000010480">
    <property type="component" value="Chromosome"/>
</dbReference>
<keyword evidence="2" id="KW-1185">Reference proteome</keyword>
<accession>K9YZR3</accession>
<dbReference type="RefSeq" id="WP_015218173.1">
    <property type="nucleotide sequence ID" value="NC_019776.1"/>
</dbReference>
<dbReference type="HOGENOM" id="CLU_2232118_0_0_3"/>
<reference evidence="2" key="1">
    <citation type="journal article" date="2013" name="Proc. Natl. Acad. Sci. U.S.A.">
        <title>Improving the coverage of the cyanobacterial phylum using diversity-driven genome sequencing.</title>
        <authorList>
            <person name="Shih P.M."/>
            <person name="Wu D."/>
            <person name="Latifi A."/>
            <person name="Axen S.D."/>
            <person name="Fewer D.P."/>
            <person name="Talla E."/>
            <person name="Calteau A."/>
            <person name="Cai F."/>
            <person name="Tandeau de Marsac N."/>
            <person name="Rippka R."/>
            <person name="Herdman M."/>
            <person name="Sivonen K."/>
            <person name="Coursin T."/>
            <person name="Laurent T."/>
            <person name="Goodwin L."/>
            <person name="Nolan M."/>
            <person name="Davenport K.W."/>
            <person name="Han C.S."/>
            <person name="Rubin E.M."/>
            <person name="Eisen J.A."/>
            <person name="Woyke T."/>
            <person name="Gugger M."/>
            <person name="Kerfeld C.A."/>
        </authorList>
    </citation>
    <scope>NUCLEOTIDE SEQUENCE [LARGE SCALE GENOMIC DNA]</scope>
    <source>
        <strain evidence="2">PCC 10605</strain>
    </source>
</reference>
<sequence length="105" mass="11431">MITKNFGSFEVTGNFSLVNNNSNLLQTSLNDTTTITIDGREVLIIKGQTTLNLGTEQMTVDGDISTNIRRDAIAQRHFVIEIFSGEASFSAGSQLGGRGIELHRN</sequence>
<proteinExistence type="predicted"/>
<dbReference type="EMBL" id="CP003947">
    <property type="protein sequence ID" value="AFZ52441.1"/>
    <property type="molecule type" value="Genomic_DNA"/>
</dbReference>
<protein>
    <submittedName>
        <fullName evidence="1">Uncharacterized protein</fullName>
    </submittedName>
</protein>
<dbReference type="AlphaFoldDB" id="K9YZR3"/>